<reference evidence="4 5" key="1">
    <citation type="submission" date="2017-04" db="EMBL/GenBank/DDBJ databases">
        <authorList>
            <person name="Afonso C.L."/>
            <person name="Miller P.J."/>
            <person name="Scott M.A."/>
            <person name="Spackman E."/>
            <person name="Goraichik I."/>
            <person name="Dimitrov K.M."/>
            <person name="Suarez D.L."/>
            <person name="Swayne D.E."/>
        </authorList>
    </citation>
    <scope>NUCLEOTIDE SEQUENCE [LARGE SCALE GENOMIC DNA]</scope>
    <source>
        <strain evidence="4 5">DSM 26133</strain>
    </source>
</reference>
<dbReference type="InterPro" id="IPR036278">
    <property type="entry name" value="Sialidase_sf"/>
</dbReference>
<dbReference type="OrthoDB" id="9757809at2"/>
<feature type="region of interest" description="Disordered" evidence="2">
    <location>
        <begin position="1012"/>
        <end position="1041"/>
    </location>
</feature>
<evidence type="ECO:0000256" key="1">
    <source>
        <dbReference type="ARBA" id="ARBA00022737"/>
    </source>
</evidence>
<evidence type="ECO:0000256" key="2">
    <source>
        <dbReference type="SAM" id="MobiDB-lite"/>
    </source>
</evidence>
<dbReference type="CDD" id="cd15482">
    <property type="entry name" value="Sialidase_non-viral"/>
    <property type="match status" value="2"/>
</dbReference>
<dbReference type="PANTHER" id="PTHR43739:SF5">
    <property type="entry name" value="EXO-ALPHA-SIALIDASE"/>
    <property type="match status" value="1"/>
</dbReference>
<dbReference type="SUPFAM" id="SSF50939">
    <property type="entry name" value="Sialidases"/>
    <property type="match status" value="2"/>
</dbReference>
<dbReference type="Gene3D" id="2.130.10.10">
    <property type="entry name" value="YVTN repeat-like/Quinoprotein amine dehydrogenase"/>
    <property type="match status" value="3"/>
</dbReference>
<evidence type="ECO:0000313" key="5">
    <source>
        <dbReference type="Proteomes" id="UP000192472"/>
    </source>
</evidence>
<dbReference type="InterPro" id="IPR031778">
    <property type="entry name" value="Sortilin_N"/>
</dbReference>
<dbReference type="RefSeq" id="WP_084372675.1">
    <property type="nucleotide sequence ID" value="NZ_FWYF01000002.1"/>
</dbReference>
<dbReference type="EMBL" id="FWYF01000002">
    <property type="protein sequence ID" value="SMD34418.1"/>
    <property type="molecule type" value="Genomic_DNA"/>
</dbReference>
<dbReference type="InterPro" id="IPR052025">
    <property type="entry name" value="Xyloglucanase_GH74"/>
</dbReference>
<feature type="compositionally biased region" description="Polar residues" evidence="2">
    <location>
        <begin position="1018"/>
        <end position="1041"/>
    </location>
</feature>
<name>A0A1W2GDM0_REIFA</name>
<evidence type="ECO:0000313" key="4">
    <source>
        <dbReference type="EMBL" id="SMD34418.1"/>
    </source>
</evidence>
<evidence type="ECO:0000259" key="3">
    <source>
        <dbReference type="Pfam" id="PF15902"/>
    </source>
</evidence>
<keyword evidence="5" id="KW-1185">Reference proteome</keyword>
<dbReference type="GO" id="GO:0010411">
    <property type="term" value="P:xyloglucan metabolic process"/>
    <property type="evidence" value="ECO:0007669"/>
    <property type="project" value="TreeGrafter"/>
</dbReference>
<sequence>MKQLTTLLLIVITLTSTAQKRKSSSPSSIKSALNETSIDGLKFRHVGPALMSGRIADFAVNPNNPTEYFVAVASGGVWKTVNNGNTYEPVFDSQGSYSTGVVTMDPNNSNVIWVGTGENNNQRSVAYGDGVYKSLDGGKTWKNMGLEKSEHIGSIVVDPNNSDVVYVAAIGPLWSEGGDRGLYKTTNGGENWQRVLHVDKHTGINEVHMDPRNSEVLYATSHQRRRHVFTYIGGGPGSGIHKSTDGGKTWKVINSGLPTVDLGRIGLAISAANPEYIYAIVEAARGEGGFYISTTRGESWEKRSSYTSSGNYYQELVADPLDPDKIYSMNTWMQVSVDGGRSFKNVGEDAKHVDNHCLWINPKNTNHLLAGCDGGIYETWNSGKHWSYKDNLSITQFYKVSVDNAKPFYHIYGGTQDNLSMGGPSRTVSASSIVNADWYITQNGDGFETQIDPENTDIVYAQYQYGGLTRFDKKSGEQKGIQPKERKGENEYRWNWDAPLQVSHHKPQRLYFAANKLFRSENRGNSWEVLGDDLTAQIDRNKLEVMDRIWSVDAVAKNGSTSPYGTIVAFSESSLDENLLVVGTDDGLIQISKDGGKSWNKSSSFPGIPTNTYVNMVFTSKHDKNVIYAVFNDHKRGNFKPYLLKTTDQGSTWTSISGNLPARGSTYCIEEDHEDANLLFAGTEFGAFFSDNGGREWKQLKAGLPTIAVRDMAIQKDENDLVLGTFGRGFYVLDDYAALRNISSTLNSAAQLYQVREGLLFEYSYPYGLKGKSMQGDNFYTAENLGSEVIFTYFIKDDIKSKADQRKEQEAENLKKKADNYFPTYEALKAEKEEEKPELLFTVQDSKGNVVRKLSTTPAKGINRINWDLRNTPKGPIDLSTPAFYNPWAGTNEGTMVAPGNYSVTMSSVIDGKETVLGKQSFNLIPINNTTLPTADRAALAEFMTKVGILEGRASSVAQAISEMNSDMKYIKAAILETPTAQSELMTTYQSIKDELNALSIKVNGDPYKSSLDMGQVPSLSSRVGSLGSEQATSTSAPTQTHQDVYKITAEELEPVYAATKELLEVKMANFKKQLKAAGAPYTPRNLTFLE</sequence>
<dbReference type="STRING" id="692418.SAMN04488029_1995"/>
<proteinExistence type="predicted"/>
<dbReference type="Proteomes" id="UP000192472">
    <property type="component" value="Unassembled WGS sequence"/>
</dbReference>
<keyword evidence="1" id="KW-0677">Repeat</keyword>
<gene>
    <name evidence="4" type="ORF">SAMN04488029_1995</name>
</gene>
<protein>
    <recommendedName>
        <fullName evidence="3">Sortilin N-terminal domain-containing protein</fullName>
    </recommendedName>
</protein>
<feature type="domain" description="Sortilin N-terminal" evidence="3">
    <location>
        <begin position="131"/>
        <end position="255"/>
    </location>
</feature>
<organism evidence="4 5">
    <name type="scientific">Reichenbachiella faecimaris</name>
    <dbReference type="NCBI Taxonomy" id="692418"/>
    <lineage>
        <taxon>Bacteria</taxon>
        <taxon>Pseudomonadati</taxon>
        <taxon>Bacteroidota</taxon>
        <taxon>Cytophagia</taxon>
        <taxon>Cytophagales</taxon>
        <taxon>Reichenbachiellaceae</taxon>
        <taxon>Reichenbachiella</taxon>
    </lineage>
</organism>
<accession>A0A1W2GDM0</accession>
<dbReference type="Gene3D" id="2.60.40.4070">
    <property type="match status" value="1"/>
</dbReference>
<dbReference type="AlphaFoldDB" id="A0A1W2GDM0"/>
<dbReference type="Pfam" id="PF15902">
    <property type="entry name" value="Sortilin-Vps10"/>
    <property type="match status" value="1"/>
</dbReference>
<dbReference type="PANTHER" id="PTHR43739">
    <property type="entry name" value="XYLOGLUCANASE (EUROFUNG)"/>
    <property type="match status" value="1"/>
</dbReference>
<dbReference type="InterPro" id="IPR015943">
    <property type="entry name" value="WD40/YVTN_repeat-like_dom_sf"/>
</dbReference>